<dbReference type="EMBL" id="SOCP01000003">
    <property type="protein sequence ID" value="TDV55445.1"/>
    <property type="molecule type" value="Genomic_DNA"/>
</dbReference>
<dbReference type="Proteomes" id="UP000294927">
    <property type="component" value="Unassembled WGS sequence"/>
</dbReference>
<dbReference type="Pfam" id="PF01904">
    <property type="entry name" value="DUF72"/>
    <property type="match status" value="1"/>
</dbReference>
<keyword evidence="2" id="KW-1185">Reference proteome</keyword>
<accession>A0A4R7W061</accession>
<proteinExistence type="predicted"/>
<organism evidence="1 2">
    <name type="scientific">Actinophytocola oryzae</name>
    <dbReference type="NCBI Taxonomy" id="502181"/>
    <lineage>
        <taxon>Bacteria</taxon>
        <taxon>Bacillati</taxon>
        <taxon>Actinomycetota</taxon>
        <taxon>Actinomycetes</taxon>
        <taxon>Pseudonocardiales</taxon>
        <taxon>Pseudonocardiaceae</taxon>
    </lineage>
</organism>
<sequence>MQRRELEYLSRQVSSVEINGSFYSLQRPESYRRWRDETPEDFLFAVKGGRFISHMKRLRDVEEPLARFFGSGVHELEDKLGPVLWQLPPTLPFDPDLLAGFFDLLPRTSGDRPLRHALEVRHASFTDPAVPDLLRRHDIALVVADAAAEWPFLEHVTSDFMYVRLHGDTELYASGYTDEALDRWARRVREWTGEGLDVFAYFDNDMKVRAPADAIGLSERLGLR</sequence>
<evidence type="ECO:0000313" key="2">
    <source>
        <dbReference type="Proteomes" id="UP000294927"/>
    </source>
</evidence>
<dbReference type="SUPFAM" id="SSF117396">
    <property type="entry name" value="TM1631-like"/>
    <property type="match status" value="1"/>
</dbReference>
<dbReference type="PANTHER" id="PTHR30348:SF4">
    <property type="entry name" value="DUF72 DOMAIN-CONTAINING PROTEIN"/>
    <property type="match status" value="1"/>
</dbReference>
<name>A0A4R7W061_9PSEU</name>
<dbReference type="InterPro" id="IPR036520">
    <property type="entry name" value="UPF0759_sf"/>
</dbReference>
<dbReference type="PANTHER" id="PTHR30348">
    <property type="entry name" value="UNCHARACTERIZED PROTEIN YECE"/>
    <property type="match status" value="1"/>
</dbReference>
<evidence type="ECO:0000313" key="1">
    <source>
        <dbReference type="EMBL" id="TDV55445.1"/>
    </source>
</evidence>
<comment type="caution">
    <text evidence="1">The sequence shown here is derived from an EMBL/GenBank/DDBJ whole genome shotgun (WGS) entry which is preliminary data.</text>
</comment>
<protein>
    <submittedName>
        <fullName evidence="1">Uncharacterized protein YecE (DUF72 family)</fullName>
    </submittedName>
</protein>
<dbReference type="InterPro" id="IPR002763">
    <property type="entry name" value="DUF72"/>
</dbReference>
<dbReference type="AlphaFoldDB" id="A0A4R7W061"/>
<reference evidence="1 2" key="1">
    <citation type="submission" date="2019-03" db="EMBL/GenBank/DDBJ databases">
        <title>Genomic Encyclopedia of Archaeal and Bacterial Type Strains, Phase II (KMG-II): from individual species to whole genera.</title>
        <authorList>
            <person name="Goeker M."/>
        </authorList>
    </citation>
    <scope>NUCLEOTIDE SEQUENCE [LARGE SCALE GENOMIC DNA]</scope>
    <source>
        <strain evidence="1 2">DSM 45499</strain>
    </source>
</reference>
<gene>
    <name evidence="1" type="ORF">CLV71_103686</name>
</gene>
<dbReference type="Gene3D" id="3.20.20.410">
    <property type="entry name" value="Protein of unknown function UPF0759"/>
    <property type="match status" value="1"/>
</dbReference>